<dbReference type="Pfam" id="PF09965">
    <property type="entry name" value="DUF2199"/>
    <property type="match status" value="1"/>
</dbReference>
<dbReference type="InterPro" id="IPR018697">
    <property type="entry name" value="DUF2199"/>
</dbReference>
<dbReference type="AlphaFoldDB" id="A0A6N4XA02"/>
<dbReference type="RefSeq" id="WP_228455509.1">
    <property type="nucleotide sequence ID" value="NZ_CACVBR010000015.1"/>
</dbReference>
<sequence>MEMKYTCKCCGKEQESWPALAYSSPSLYMNLSEEELKNSELTSDLCTIKYSDETCYFIRAVLVQEVNDNCQNLEYGVWVSLSDKSFREYVENYNNKNFEATYFGWLENYFPDYEFENSIPTNVVVDNTIGRPYIYPHQSCDHPFVEDFHNGISKEEAERRINRVLNHK</sequence>
<dbReference type="EMBL" id="CACVBR010000015">
    <property type="protein sequence ID" value="CAA7195843.1"/>
    <property type="molecule type" value="Genomic_DNA"/>
</dbReference>
<keyword evidence="2" id="KW-1185">Reference proteome</keyword>
<evidence type="ECO:0000313" key="1">
    <source>
        <dbReference type="EMBL" id="CAA7195843.1"/>
    </source>
</evidence>
<evidence type="ECO:0008006" key="3">
    <source>
        <dbReference type="Google" id="ProtNLM"/>
    </source>
</evidence>
<reference evidence="1 2" key="1">
    <citation type="submission" date="2020-01" db="EMBL/GenBank/DDBJ databases">
        <authorList>
            <person name="Rodrigo-Torres L."/>
            <person name="Arahal R. D."/>
            <person name="Lucena T."/>
        </authorList>
    </citation>
    <scope>NUCLEOTIDE SEQUENCE [LARGE SCALE GENOMIC DNA]</scope>
    <source>
        <strain evidence="1 2">CECT 9293</strain>
    </source>
</reference>
<accession>A0A6N4XA02</accession>
<evidence type="ECO:0000313" key="2">
    <source>
        <dbReference type="Proteomes" id="UP000445144"/>
    </source>
</evidence>
<gene>
    <name evidence="1" type="ORF">CHRY9293_01999</name>
</gene>
<protein>
    <recommendedName>
        <fullName evidence="3">DUF2199 domain-containing protein</fullName>
    </recommendedName>
</protein>
<organism evidence="1 2">
    <name type="scientific">Chryseobacterium potabilaquae</name>
    <dbReference type="NCBI Taxonomy" id="2675057"/>
    <lineage>
        <taxon>Bacteria</taxon>
        <taxon>Pseudomonadati</taxon>
        <taxon>Bacteroidota</taxon>
        <taxon>Flavobacteriia</taxon>
        <taxon>Flavobacteriales</taxon>
        <taxon>Weeksellaceae</taxon>
        <taxon>Chryseobacterium group</taxon>
        <taxon>Chryseobacterium</taxon>
    </lineage>
</organism>
<dbReference type="Proteomes" id="UP000445144">
    <property type="component" value="Unassembled WGS sequence"/>
</dbReference>
<proteinExistence type="predicted"/>
<name>A0A6N4XA02_9FLAO</name>